<feature type="transmembrane region" description="Helical" evidence="1">
    <location>
        <begin position="222"/>
        <end position="240"/>
    </location>
</feature>
<feature type="transmembrane region" description="Helical" evidence="1">
    <location>
        <begin position="393"/>
        <end position="411"/>
    </location>
</feature>
<feature type="transmembrane region" description="Helical" evidence="1">
    <location>
        <begin position="147"/>
        <end position="168"/>
    </location>
</feature>
<gene>
    <name evidence="2" type="ORF">ACFQ34_00805</name>
</gene>
<feature type="transmembrane region" description="Helical" evidence="1">
    <location>
        <begin position="95"/>
        <end position="115"/>
    </location>
</feature>
<dbReference type="EMBL" id="JBHTMB010000006">
    <property type="protein sequence ID" value="MFD1231813.1"/>
    <property type="molecule type" value="Genomic_DNA"/>
</dbReference>
<evidence type="ECO:0000313" key="3">
    <source>
        <dbReference type="Proteomes" id="UP001597182"/>
    </source>
</evidence>
<keyword evidence="1" id="KW-0812">Transmembrane</keyword>
<feature type="transmembrane region" description="Helical" evidence="1">
    <location>
        <begin position="23"/>
        <end position="43"/>
    </location>
</feature>
<comment type="caution">
    <text evidence="2">The sequence shown here is derived from an EMBL/GenBank/DDBJ whole genome shotgun (WGS) entry which is preliminary data.</text>
</comment>
<sequence>MLDVSTAAAPVADRPRQVARVRLPPPLLLVGLAYLAVSLGLQHRVLGAFTTSTIGDVTGDPDLFAWWLTWTPWAVLHGQNPLVTNWMHYPLGVNGMWNTTVPLLGVLLAPVTLMAGPVASYNAGMILGPVVSGVALAWALGPWVRRWPARAVAGAMYAFGPFLVAHASAGHLNLVWSVFPPVLLRLVHVLFVRGPRRPYRTGALVGLVLAAQTLLYTQTLALGVLMLVVTAVVLAIRFPARVRPALPGLVRAGAACVGVYAVVCAYPLWLILAGPQRPRSTIRDPLYGVTDLANVVVPTPLTALRLVPHGIADTMRANVGEQGGYLGPAMIVLVAVLVVVVRSTPLRIAATVGLVSLVLSLGPSLVVADHETGFPLPWTVLSPVPLLGEAEPVRLQAVTLMCVAMVVGIWLDRLTSIRRLAGVGAASLATAFALLTLLPAGAYAAREAATPTFFAHAAQHLRPGDVVETVPAVTSVWDGGARPMRWQAQADMGYKIVGGYFIGSDAANDVLIEAPVTPYQRGVDDIAAHRPVSVPASAAAESLRAAGVTVVVVVPEPDRDTPAVLAWTAAATGVTGTPVDDAWVFRL</sequence>
<dbReference type="Proteomes" id="UP001597182">
    <property type="component" value="Unassembled WGS sequence"/>
</dbReference>
<evidence type="ECO:0008006" key="4">
    <source>
        <dbReference type="Google" id="ProtNLM"/>
    </source>
</evidence>
<protein>
    <recommendedName>
        <fullName evidence="4">Glycosyl transferase</fullName>
    </recommendedName>
</protein>
<keyword evidence="1" id="KW-0472">Membrane</keyword>
<evidence type="ECO:0000313" key="2">
    <source>
        <dbReference type="EMBL" id="MFD1231813.1"/>
    </source>
</evidence>
<dbReference type="RefSeq" id="WP_346093562.1">
    <property type="nucleotide sequence ID" value="NZ_BAABKS010000080.1"/>
</dbReference>
<reference evidence="3" key="1">
    <citation type="journal article" date="2019" name="Int. J. Syst. Evol. Microbiol.">
        <title>The Global Catalogue of Microorganisms (GCM) 10K type strain sequencing project: providing services to taxonomists for standard genome sequencing and annotation.</title>
        <authorList>
            <consortium name="The Broad Institute Genomics Platform"/>
            <consortium name="The Broad Institute Genome Sequencing Center for Infectious Disease"/>
            <person name="Wu L."/>
            <person name="Ma J."/>
        </authorList>
    </citation>
    <scope>NUCLEOTIDE SEQUENCE [LARGE SCALE GENOMIC DNA]</scope>
    <source>
        <strain evidence="3">CCUG 49018</strain>
    </source>
</reference>
<feature type="transmembrane region" description="Helical" evidence="1">
    <location>
        <begin position="63"/>
        <end position="83"/>
    </location>
</feature>
<organism evidence="2 3">
    <name type="scientific">Pseudonocardia benzenivorans</name>
    <dbReference type="NCBI Taxonomy" id="228005"/>
    <lineage>
        <taxon>Bacteria</taxon>
        <taxon>Bacillati</taxon>
        <taxon>Actinomycetota</taxon>
        <taxon>Actinomycetes</taxon>
        <taxon>Pseudonocardiales</taxon>
        <taxon>Pseudonocardiaceae</taxon>
        <taxon>Pseudonocardia</taxon>
    </lineage>
</organism>
<feature type="transmembrane region" description="Helical" evidence="1">
    <location>
        <begin position="252"/>
        <end position="272"/>
    </location>
</feature>
<keyword evidence="3" id="KW-1185">Reference proteome</keyword>
<keyword evidence="1" id="KW-1133">Transmembrane helix</keyword>
<feature type="transmembrane region" description="Helical" evidence="1">
    <location>
        <begin position="323"/>
        <end position="341"/>
    </location>
</feature>
<accession>A0ABW3VAE4</accession>
<evidence type="ECO:0000256" key="1">
    <source>
        <dbReference type="SAM" id="Phobius"/>
    </source>
</evidence>
<name>A0ABW3VAE4_9PSEU</name>
<feature type="transmembrane region" description="Helical" evidence="1">
    <location>
        <begin position="348"/>
        <end position="368"/>
    </location>
</feature>
<feature type="transmembrane region" description="Helical" evidence="1">
    <location>
        <begin position="423"/>
        <end position="445"/>
    </location>
</feature>
<proteinExistence type="predicted"/>
<feature type="transmembrane region" description="Helical" evidence="1">
    <location>
        <begin position="121"/>
        <end position="140"/>
    </location>
</feature>